<gene>
    <name evidence="2" type="ORF">CEW88_04805</name>
</gene>
<reference evidence="2 3" key="1">
    <citation type="submission" date="2017-06" db="EMBL/GenBank/DDBJ databases">
        <title>Yangia sp. YSBP01 complete genome sequence.</title>
        <authorList>
            <person name="Woo J.-H."/>
            <person name="Kim H.-S."/>
        </authorList>
    </citation>
    <scope>NUCLEOTIDE SEQUENCE [LARGE SCALE GENOMIC DNA]</scope>
    <source>
        <strain evidence="2 3">YSBP01</strain>
    </source>
</reference>
<dbReference type="InterPro" id="IPR050336">
    <property type="entry name" value="Chromosome_partition/occlusion"/>
</dbReference>
<dbReference type="Proteomes" id="UP000244915">
    <property type="component" value="Chromosome 1"/>
</dbReference>
<dbReference type="EMBL" id="CP022189">
    <property type="protein sequence ID" value="AWI83040.1"/>
    <property type="molecule type" value="Genomic_DNA"/>
</dbReference>
<dbReference type="SUPFAM" id="SSF110849">
    <property type="entry name" value="ParB/Sulfiredoxin"/>
    <property type="match status" value="1"/>
</dbReference>
<dbReference type="Pfam" id="PF02195">
    <property type="entry name" value="ParB_N"/>
    <property type="match status" value="1"/>
</dbReference>
<dbReference type="PANTHER" id="PTHR33375:SF1">
    <property type="entry name" value="CHROMOSOME-PARTITIONING PROTEIN PARB-RELATED"/>
    <property type="match status" value="1"/>
</dbReference>
<dbReference type="PANTHER" id="PTHR33375">
    <property type="entry name" value="CHROMOSOME-PARTITIONING PROTEIN PARB-RELATED"/>
    <property type="match status" value="1"/>
</dbReference>
<organism evidence="2 3">
    <name type="scientific">Alloyangia pacifica</name>
    <dbReference type="NCBI Taxonomy" id="311180"/>
    <lineage>
        <taxon>Bacteria</taxon>
        <taxon>Pseudomonadati</taxon>
        <taxon>Pseudomonadota</taxon>
        <taxon>Alphaproteobacteria</taxon>
        <taxon>Rhodobacterales</taxon>
        <taxon>Roseobacteraceae</taxon>
        <taxon>Alloyangia</taxon>
    </lineage>
</organism>
<dbReference type="KEGG" id="ypac:CEW88_04805"/>
<feature type="domain" description="ParB-like N-terminal" evidence="1">
    <location>
        <begin position="14"/>
        <end position="105"/>
    </location>
</feature>
<proteinExistence type="predicted"/>
<dbReference type="InterPro" id="IPR036086">
    <property type="entry name" value="ParB/Sulfiredoxin_sf"/>
</dbReference>
<sequence length="297" mass="32531">MNAGETAEVQKTITELRVSDIVIGDRLRPVSDAGVVAIIASIEELGVMKDPIHVRKVKHRGGEYVLLAGAHRLASAQRLGWETIKVTCWTCNDDFARLMEIDDNLAGAELTALDTAVFLAERKRLYEKLHPEAKRGAAGANARWDATEQSSVAFSTATAEKFGLSARQVRKIVAAGDCLAPDEVRKLRSAPRAVSLKDLQEIGKIGQPAERYHVVETLAAGGAKNAAKARKLWKAEQGLAPEPPRPAEQEYMRLLDSWDRSRKSSRKLFLGERLDEVRALLAEIGDGDDLEGVESDD</sequence>
<dbReference type="GO" id="GO:0005694">
    <property type="term" value="C:chromosome"/>
    <property type="evidence" value="ECO:0007669"/>
    <property type="project" value="TreeGrafter"/>
</dbReference>
<dbReference type="OrthoDB" id="2053844at2"/>
<protein>
    <submittedName>
        <fullName evidence="2">Chromosome partitioning protein ParB</fullName>
    </submittedName>
</protein>
<name>A0A2U8HBN0_9RHOB</name>
<accession>A0A2U8HBN0</accession>
<dbReference type="SMART" id="SM00470">
    <property type="entry name" value="ParB"/>
    <property type="match status" value="1"/>
</dbReference>
<dbReference type="InterPro" id="IPR003115">
    <property type="entry name" value="ParB_N"/>
</dbReference>
<dbReference type="Gene3D" id="3.90.1530.10">
    <property type="entry name" value="Conserved hypothetical protein from pyrococcus furiosus pfu- 392566-001, ParB domain"/>
    <property type="match status" value="1"/>
</dbReference>
<evidence type="ECO:0000259" key="1">
    <source>
        <dbReference type="SMART" id="SM00470"/>
    </source>
</evidence>
<dbReference type="GO" id="GO:0007059">
    <property type="term" value="P:chromosome segregation"/>
    <property type="evidence" value="ECO:0007669"/>
    <property type="project" value="TreeGrafter"/>
</dbReference>
<dbReference type="AlphaFoldDB" id="A0A2U8HBN0"/>
<evidence type="ECO:0000313" key="2">
    <source>
        <dbReference type="EMBL" id="AWI83040.1"/>
    </source>
</evidence>
<dbReference type="RefSeq" id="WP_108964927.1">
    <property type="nucleotide sequence ID" value="NZ_CP022189.1"/>
</dbReference>
<evidence type="ECO:0000313" key="3">
    <source>
        <dbReference type="Proteomes" id="UP000244915"/>
    </source>
</evidence>